<name>A0ABW5GZD2_9PSEU</name>
<protein>
    <submittedName>
        <fullName evidence="3">Helix-turn-helix domain-containing protein</fullName>
    </submittedName>
</protein>
<dbReference type="CDD" id="cd00093">
    <property type="entry name" value="HTH_XRE"/>
    <property type="match status" value="1"/>
</dbReference>
<dbReference type="InterPro" id="IPR043917">
    <property type="entry name" value="DUF5753"/>
</dbReference>
<proteinExistence type="predicted"/>
<evidence type="ECO:0000313" key="3">
    <source>
        <dbReference type="EMBL" id="MFD2466010.1"/>
    </source>
</evidence>
<evidence type="ECO:0000259" key="2">
    <source>
        <dbReference type="PROSITE" id="PS50943"/>
    </source>
</evidence>
<accession>A0ABW5GZD2</accession>
<dbReference type="RefSeq" id="WP_378299564.1">
    <property type="nucleotide sequence ID" value="NZ_JBHUKS010000002.1"/>
</dbReference>
<dbReference type="InterPro" id="IPR010982">
    <property type="entry name" value="Lambda_DNA-bd_dom_sf"/>
</dbReference>
<evidence type="ECO:0000256" key="1">
    <source>
        <dbReference type="SAM" id="MobiDB-lite"/>
    </source>
</evidence>
<dbReference type="InterPro" id="IPR001387">
    <property type="entry name" value="Cro/C1-type_HTH"/>
</dbReference>
<comment type="caution">
    <text evidence="3">The sequence shown here is derived from an EMBL/GenBank/DDBJ whole genome shotgun (WGS) entry which is preliminary data.</text>
</comment>
<dbReference type="Gene3D" id="1.10.260.40">
    <property type="entry name" value="lambda repressor-like DNA-binding domains"/>
    <property type="match status" value="1"/>
</dbReference>
<dbReference type="SMART" id="SM00530">
    <property type="entry name" value="HTH_XRE"/>
    <property type="match status" value="1"/>
</dbReference>
<dbReference type="Pfam" id="PF13560">
    <property type="entry name" value="HTH_31"/>
    <property type="match status" value="1"/>
</dbReference>
<sequence>MRGTEMASPRARGLGAALRNARVEARFGLRELGRRIGVNPALLSNWELGQRVPTPVEVAGVLGALGVTGQRKAWIMLLARGVSGPSWFSAGSQADPAHYTTLVAHERVARSVTVWAPLLVPDLLQVPDYARLVVGPTLRDKEKLDQVVEDRLDRNRIVFGAGAVTAQMFIGSEALKNHFGVTGVMRRQMSFLRDLVGLSRTLTIRLAPSQAVSEGPFSRYTLKDTSDVVYCPHHGAGVFLVGKDAEPYTATIERLAKAAMSQQESLACLSDVVEQLREEADEERLADDAELTKLMTSEEPED</sequence>
<keyword evidence="4" id="KW-1185">Reference proteome</keyword>
<reference evidence="4" key="1">
    <citation type="journal article" date="2019" name="Int. J. Syst. Evol. Microbiol.">
        <title>The Global Catalogue of Microorganisms (GCM) 10K type strain sequencing project: providing services to taxonomists for standard genome sequencing and annotation.</title>
        <authorList>
            <consortium name="The Broad Institute Genomics Platform"/>
            <consortium name="The Broad Institute Genome Sequencing Center for Infectious Disease"/>
            <person name="Wu L."/>
            <person name="Ma J."/>
        </authorList>
    </citation>
    <scope>NUCLEOTIDE SEQUENCE [LARGE SCALE GENOMIC DNA]</scope>
    <source>
        <strain evidence="4">CGMCC 4.7641</strain>
    </source>
</reference>
<dbReference type="EMBL" id="JBHUKS010000002">
    <property type="protein sequence ID" value="MFD2466010.1"/>
    <property type="molecule type" value="Genomic_DNA"/>
</dbReference>
<organism evidence="3 4">
    <name type="scientific">Amycolatopsis silviterrae</name>
    <dbReference type="NCBI Taxonomy" id="1656914"/>
    <lineage>
        <taxon>Bacteria</taxon>
        <taxon>Bacillati</taxon>
        <taxon>Actinomycetota</taxon>
        <taxon>Actinomycetes</taxon>
        <taxon>Pseudonocardiales</taxon>
        <taxon>Pseudonocardiaceae</taxon>
        <taxon>Amycolatopsis</taxon>
    </lineage>
</organism>
<feature type="domain" description="HTH cro/C1-type" evidence="2">
    <location>
        <begin position="18"/>
        <end position="71"/>
    </location>
</feature>
<feature type="region of interest" description="Disordered" evidence="1">
    <location>
        <begin position="279"/>
        <end position="302"/>
    </location>
</feature>
<dbReference type="SUPFAM" id="SSF47413">
    <property type="entry name" value="lambda repressor-like DNA-binding domains"/>
    <property type="match status" value="1"/>
</dbReference>
<evidence type="ECO:0000313" key="4">
    <source>
        <dbReference type="Proteomes" id="UP001597483"/>
    </source>
</evidence>
<gene>
    <name evidence="3" type="ORF">ACFSVL_01320</name>
</gene>
<dbReference type="Pfam" id="PF19054">
    <property type="entry name" value="DUF5753"/>
    <property type="match status" value="1"/>
</dbReference>
<dbReference type="Proteomes" id="UP001597483">
    <property type="component" value="Unassembled WGS sequence"/>
</dbReference>
<dbReference type="PROSITE" id="PS50943">
    <property type="entry name" value="HTH_CROC1"/>
    <property type="match status" value="1"/>
</dbReference>